<dbReference type="STRING" id="456442.Mboo_2287"/>
<keyword evidence="2 5" id="KW-0812">Transmembrane</keyword>
<evidence type="ECO:0000313" key="8">
    <source>
        <dbReference type="Proteomes" id="UP000002408"/>
    </source>
</evidence>
<dbReference type="PANTHER" id="PTHR43471">
    <property type="entry name" value="ABC TRANSPORTER PERMEASE"/>
    <property type="match status" value="1"/>
</dbReference>
<organism evidence="7 8">
    <name type="scientific">Methanoregula boonei (strain DSM 21154 / JCM 14090 / 6A8)</name>
    <dbReference type="NCBI Taxonomy" id="456442"/>
    <lineage>
        <taxon>Archaea</taxon>
        <taxon>Methanobacteriati</taxon>
        <taxon>Methanobacteriota</taxon>
        <taxon>Stenosarchaea group</taxon>
        <taxon>Methanomicrobia</taxon>
        <taxon>Methanomicrobiales</taxon>
        <taxon>Methanoregulaceae</taxon>
        <taxon>Methanoregula</taxon>
    </lineage>
</organism>
<keyword evidence="8" id="KW-1185">Reference proteome</keyword>
<evidence type="ECO:0000259" key="6">
    <source>
        <dbReference type="Pfam" id="PF12698"/>
    </source>
</evidence>
<evidence type="ECO:0000256" key="5">
    <source>
        <dbReference type="SAM" id="Phobius"/>
    </source>
</evidence>
<gene>
    <name evidence="7" type="ordered locus">Mboo_2287</name>
</gene>
<feature type="domain" description="ABC-2 type transporter transmembrane" evidence="6">
    <location>
        <begin position="25"/>
        <end position="317"/>
    </location>
</feature>
<feature type="transmembrane region" description="Helical" evidence="5">
    <location>
        <begin position="21"/>
        <end position="48"/>
    </location>
</feature>
<evidence type="ECO:0000256" key="3">
    <source>
        <dbReference type="ARBA" id="ARBA00022989"/>
    </source>
</evidence>
<feature type="transmembrane region" description="Helical" evidence="5">
    <location>
        <begin position="225"/>
        <end position="247"/>
    </location>
</feature>
<dbReference type="KEGG" id="mbn:Mboo_2287"/>
<evidence type="ECO:0000313" key="7">
    <source>
        <dbReference type="EMBL" id="ABS56801.1"/>
    </source>
</evidence>
<accession>A7IAP0</accession>
<feature type="transmembrane region" description="Helical" evidence="5">
    <location>
        <begin position="290"/>
        <end position="308"/>
    </location>
</feature>
<dbReference type="Proteomes" id="UP000002408">
    <property type="component" value="Chromosome"/>
</dbReference>
<sequence length="365" mass="39445">MKGRHIAVIAKKEFRGLASEKTILLAILLQVFIALFSSFLMVGLTAMYDPVSLSRYSHFRYDIAYAGNESPLLGYLEGSNDLRVHRMDLSTAVELLKERRLSAVVYVPDTAPGSDDPVKITLYTLTDDLQGAVVDVRLKSVLLQYEGDLRTIRAGRLDVTPIPLQVPASAGSGDFYGFVYGLLVPLLVFLPGILSAALVIDLITEEYQHGTLETLISTPVTFAEMVWGKVLICAILVPVQAGAWILLLSLNRIAIADPLLILLHVTFASLLLILIAACCALYYRERTAAQFVFSTALVVILLLVLALPYNPLNLVARIAVGTAGAEQWIVLGAVMAAVLALGYVMQKYAGRIGGRSAGEEGQGPG</sequence>
<dbReference type="HOGENOM" id="CLU_066801_0_0_2"/>
<dbReference type="GO" id="GO:0016020">
    <property type="term" value="C:membrane"/>
    <property type="evidence" value="ECO:0007669"/>
    <property type="project" value="UniProtKB-SubCell"/>
</dbReference>
<comment type="subcellular location">
    <subcellularLocation>
        <location evidence="1">Membrane</location>
        <topology evidence="1">Multi-pass membrane protein</topology>
    </subcellularLocation>
</comment>
<dbReference type="eggNOG" id="arCOG01470">
    <property type="taxonomic scope" value="Archaea"/>
</dbReference>
<keyword evidence="3 5" id="KW-1133">Transmembrane helix</keyword>
<dbReference type="OrthoDB" id="51659at2157"/>
<dbReference type="EMBL" id="CP000780">
    <property type="protein sequence ID" value="ABS56801.1"/>
    <property type="molecule type" value="Genomic_DNA"/>
</dbReference>
<dbReference type="AlphaFoldDB" id="A7IAP0"/>
<feature type="transmembrane region" description="Helical" evidence="5">
    <location>
        <begin position="178"/>
        <end position="204"/>
    </location>
</feature>
<evidence type="ECO:0000256" key="1">
    <source>
        <dbReference type="ARBA" id="ARBA00004141"/>
    </source>
</evidence>
<feature type="transmembrane region" description="Helical" evidence="5">
    <location>
        <begin position="328"/>
        <end position="345"/>
    </location>
</feature>
<dbReference type="GO" id="GO:0140359">
    <property type="term" value="F:ABC-type transporter activity"/>
    <property type="evidence" value="ECO:0007669"/>
    <property type="project" value="InterPro"/>
</dbReference>
<reference evidence="8" key="1">
    <citation type="journal article" date="2015" name="Microbiology">
        <title>Genome of Methanoregula boonei 6A8 reveals adaptations to oligotrophic peatland environments.</title>
        <authorList>
            <person name="Braeuer S."/>
            <person name="Cadillo-Quiroz H."/>
            <person name="Kyrpides N."/>
            <person name="Woyke T."/>
            <person name="Goodwin L."/>
            <person name="Detter C."/>
            <person name="Podell S."/>
            <person name="Yavitt J.B."/>
            <person name="Zinder S.H."/>
        </authorList>
    </citation>
    <scope>NUCLEOTIDE SEQUENCE [LARGE SCALE GENOMIC DNA]</scope>
    <source>
        <strain evidence="8">DSM 21154 / JCM 14090 / 6A8</strain>
    </source>
</reference>
<evidence type="ECO:0000256" key="2">
    <source>
        <dbReference type="ARBA" id="ARBA00022692"/>
    </source>
</evidence>
<dbReference type="GeneID" id="5411944"/>
<evidence type="ECO:0000256" key="4">
    <source>
        <dbReference type="ARBA" id="ARBA00023136"/>
    </source>
</evidence>
<name>A7IAP0_METB6</name>
<protein>
    <recommendedName>
        <fullName evidence="6">ABC-2 type transporter transmembrane domain-containing protein</fullName>
    </recommendedName>
</protein>
<keyword evidence="4 5" id="KW-0472">Membrane</keyword>
<dbReference type="InterPro" id="IPR013525">
    <property type="entry name" value="ABC2_TM"/>
</dbReference>
<dbReference type="RefSeq" id="WP_012107861.1">
    <property type="nucleotide sequence ID" value="NC_009712.1"/>
</dbReference>
<proteinExistence type="predicted"/>
<feature type="transmembrane region" description="Helical" evidence="5">
    <location>
        <begin position="259"/>
        <end position="283"/>
    </location>
</feature>
<dbReference type="Pfam" id="PF12698">
    <property type="entry name" value="ABC2_membrane_3"/>
    <property type="match status" value="1"/>
</dbReference>